<dbReference type="Pfam" id="PF15643">
    <property type="entry name" value="Tox-PL-2"/>
    <property type="match status" value="1"/>
</dbReference>
<protein>
    <recommendedName>
        <fullName evidence="4">Tox-PL-2 domain-containing protein</fullName>
    </recommendedName>
</protein>
<dbReference type="RefSeq" id="WP_006781348.1">
    <property type="nucleotide sequence ID" value="NZ_CP040506.1"/>
</dbReference>
<feature type="region of interest" description="Disordered" evidence="1">
    <location>
        <begin position="178"/>
        <end position="198"/>
    </location>
</feature>
<evidence type="ECO:0000313" key="5">
    <source>
        <dbReference type="EMBL" id="EHI58675.1"/>
    </source>
</evidence>
<name>G5IIP1_9FIRM</name>
<evidence type="ECO:0000259" key="4">
    <source>
        <dbReference type="Pfam" id="PF15643"/>
    </source>
</evidence>
<evidence type="ECO:0000256" key="1">
    <source>
        <dbReference type="SAM" id="MobiDB-lite"/>
    </source>
</evidence>
<keyword evidence="2" id="KW-0472">Membrane</keyword>
<accession>G5IIP1</accession>
<dbReference type="Proteomes" id="UP000005384">
    <property type="component" value="Unassembled WGS sequence"/>
</dbReference>
<keyword evidence="2" id="KW-1133">Transmembrane helix</keyword>
<dbReference type="EMBL" id="ADLN01000092">
    <property type="protein sequence ID" value="EHI58675.1"/>
    <property type="molecule type" value="Genomic_DNA"/>
</dbReference>
<keyword evidence="2" id="KW-0812">Transmembrane</keyword>
<sequence>MSKKRKGLLKRTVAFLLTAVMCINMTVYSMAAGEQAAGTNAVITPQGTLEITSDSIIIDGHVYSKAQFTQALEQIKRLPSEQVPEQPAGRSAVVALEFVGLGLGGVFAQIAFTLLMAGLIVSVLGIIYELKAGTLPGLNRSIQIEIKDSQSIYIDNVRVGANWVTMATAEYLSEHYEEIEEAEGESDSGNNNMGDPNKNPDPTIMAGIIAKISDNLKDKVGTCDEFAKALVEKLNQAGIKFEIIRIDSRVGIYSDKYGSSIGDKFHYGIRIGNMVYDNLTLAGMKCEDWLADLGANGEFADITWRIVKEILNN</sequence>
<reference evidence="5 6" key="1">
    <citation type="submission" date="2011-08" db="EMBL/GenBank/DDBJ databases">
        <title>The Genome Sequence of Clostridium hathewayi WAL-18680.</title>
        <authorList>
            <consortium name="The Broad Institute Genome Sequencing Platform"/>
            <person name="Earl A."/>
            <person name="Ward D."/>
            <person name="Feldgarden M."/>
            <person name="Gevers D."/>
            <person name="Finegold S.M."/>
            <person name="Summanen P.H."/>
            <person name="Molitoris D.R."/>
            <person name="Song M."/>
            <person name="Daigneault M."/>
            <person name="Allen-Vercoe E."/>
            <person name="Young S.K."/>
            <person name="Zeng Q."/>
            <person name="Gargeya S."/>
            <person name="Fitzgerald M."/>
            <person name="Haas B."/>
            <person name="Abouelleil A."/>
            <person name="Alvarado L."/>
            <person name="Arachchi H.M."/>
            <person name="Berlin A."/>
            <person name="Brown A."/>
            <person name="Chapman S.B."/>
            <person name="Chen Z."/>
            <person name="Dunbar C."/>
            <person name="Freedman E."/>
            <person name="Gearin G."/>
            <person name="Gellesch M."/>
            <person name="Goldberg J."/>
            <person name="Griggs A."/>
            <person name="Gujja S."/>
            <person name="Heiman D."/>
            <person name="Howarth C."/>
            <person name="Larson L."/>
            <person name="Lui A."/>
            <person name="MacDonald P.J.P."/>
            <person name="Montmayeur A."/>
            <person name="Murphy C."/>
            <person name="Neiman D."/>
            <person name="Pearson M."/>
            <person name="Priest M."/>
            <person name="Roberts A."/>
            <person name="Saif S."/>
            <person name="Shea T."/>
            <person name="Shenoy N."/>
            <person name="Sisk P."/>
            <person name="Stolte C."/>
            <person name="Sykes S."/>
            <person name="Wortman J."/>
            <person name="Nusbaum C."/>
            <person name="Birren B."/>
        </authorList>
    </citation>
    <scope>NUCLEOTIDE SEQUENCE [LARGE SCALE GENOMIC DNA]</scope>
    <source>
        <strain evidence="5 6">WAL-18680</strain>
    </source>
</reference>
<feature type="signal peptide" evidence="3">
    <location>
        <begin position="1"/>
        <end position="31"/>
    </location>
</feature>
<gene>
    <name evidence="5" type="ORF">HMPREF9473_03368</name>
</gene>
<keyword evidence="3" id="KW-0732">Signal</keyword>
<keyword evidence="6" id="KW-1185">Reference proteome</keyword>
<evidence type="ECO:0000313" key="6">
    <source>
        <dbReference type="Proteomes" id="UP000005384"/>
    </source>
</evidence>
<dbReference type="PATRIC" id="fig|742737.3.peg.3347"/>
<comment type="caution">
    <text evidence="5">The sequence shown here is derived from an EMBL/GenBank/DDBJ whole genome shotgun (WGS) entry which is preliminary data.</text>
</comment>
<organism evidence="5 6">
    <name type="scientific">Hungatella hathewayi WAL-18680</name>
    <dbReference type="NCBI Taxonomy" id="742737"/>
    <lineage>
        <taxon>Bacteria</taxon>
        <taxon>Bacillati</taxon>
        <taxon>Bacillota</taxon>
        <taxon>Clostridia</taxon>
        <taxon>Lachnospirales</taxon>
        <taxon>Lachnospiraceae</taxon>
        <taxon>Hungatella</taxon>
    </lineage>
</organism>
<dbReference type="InterPro" id="IPR028910">
    <property type="entry name" value="Tox-PL-2_dom"/>
</dbReference>
<proteinExistence type="predicted"/>
<evidence type="ECO:0000256" key="3">
    <source>
        <dbReference type="SAM" id="SignalP"/>
    </source>
</evidence>
<feature type="transmembrane region" description="Helical" evidence="2">
    <location>
        <begin position="106"/>
        <end position="130"/>
    </location>
</feature>
<feature type="chain" id="PRO_5003478723" description="Tox-PL-2 domain-containing protein" evidence="3">
    <location>
        <begin position="32"/>
        <end position="313"/>
    </location>
</feature>
<dbReference type="HOGENOM" id="CLU_887887_0_0_9"/>
<evidence type="ECO:0000256" key="2">
    <source>
        <dbReference type="SAM" id="Phobius"/>
    </source>
</evidence>
<dbReference type="AlphaFoldDB" id="G5IIP1"/>
<feature type="domain" description="Tox-PL-2" evidence="4">
    <location>
        <begin position="219"/>
        <end position="293"/>
    </location>
</feature>